<gene>
    <name evidence="2" type="ORF">URODEC1_LOCUS47231</name>
</gene>
<evidence type="ECO:0000256" key="1">
    <source>
        <dbReference type="SAM" id="MobiDB-lite"/>
    </source>
</evidence>
<feature type="compositionally biased region" description="Basic residues" evidence="1">
    <location>
        <begin position="229"/>
        <end position="241"/>
    </location>
</feature>
<dbReference type="EMBL" id="OZ075129">
    <property type="protein sequence ID" value="CAL4965468.1"/>
    <property type="molecule type" value="Genomic_DNA"/>
</dbReference>
<proteinExistence type="predicted"/>
<organism evidence="2 3">
    <name type="scientific">Urochloa decumbens</name>
    <dbReference type="NCBI Taxonomy" id="240449"/>
    <lineage>
        <taxon>Eukaryota</taxon>
        <taxon>Viridiplantae</taxon>
        <taxon>Streptophyta</taxon>
        <taxon>Embryophyta</taxon>
        <taxon>Tracheophyta</taxon>
        <taxon>Spermatophyta</taxon>
        <taxon>Magnoliopsida</taxon>
        <taxon>Liliopsida</taxon>
        <taxon>Poales</taxon>
        <taxon>Poaceae</taxon>
        <taxon>PACMAD clade</taxon>
        <taxon>Panicoideae</taxon>
        <taxon>Panicodae</taxon>
        <taxon>Paniceae</taxon>
        <taxon>Melinidinae</taxon>
        <taxon>Urochloa</taxon>
    </lineage>
</organism>
<keyword evidence="3" id="KW-1185">Reference proteome</keyword>
<dbReference type="AlphaFoldDB" id="A0ABC8ZT32"/>
<feature type="region of interest" description="Disordered" evidence="1">
    <location>
        <begin position="78"/>
        <end position="106"/>
    </location>
</feature>
<sequence>MKILESPLMGAFIAYMMANWSRRSRVGQSRRRLENLVAMVRAVADDAEARPGAAVRDDSISRWLRLLRARALRGQQVLDAAGTSRDGGSGSDTGHHTGSGGDTGRDAGAVAWSARSFLDGLRTLFTQSSEVDRLTEAVEELERLAAPGADLDRFIGVFGRRRPRGADDRAADMDVDGPPAGDARILLREASGSAGESVAGAKRKRACSSCVDPGAATSHDGVDMVERQRRRVLPRTRHPAGRRAGPREPAAAAGSSSDDRAREVALAMARVRRSIGKPTTRRRQAILGEHFSRFSL</sequence>
<protein>
    <recommendedName>
        <fullName evidence="4">Rx N-terminal domain-containing protein</fullName>
    </recommendedName>
</protein>
<evidence type="ECO:0008006" key="4">
    <source>
        <dbReference type="Google" id="ProtNLM"/>
    </source>
</evidence>
<reference evidence="2" key="1">
    <citation type="submission" date="2024-10" db="EMBL/GenBank/DDBJ databases">
        <authorList>
            <person name="Ryan C."/>
        </authorList>
    </citation>
    <scope>NUCLEOTIDE SEQUENCE [LARGE SCALE GENOMIC DNA]</scope>
</reference>
<evidence type="ECO:0000313" key="3">
    <source>
        <dbReference type="Proteomes" id="UP001497457"/>
    </source>
</evidence>
<feature type="compositionally biased region" description="Low complexity" evidence="1">
    <location>
        <begin position="247"/>
        <end position="256"/>
    </location>
</feature>
<name>A0ABC8ZT32_9POAL</name>
<accession>A0ABC8ZT32</accession>
<feature type="region of interest" description="Disordered" evidence="1">
    <location>
        <begin position="229"/>
        <end position="261"/>
    </location>
</feature>
<evidence type="ECO:0000313" key="2">
    <source>
        <dbReference type="EMBL" id="CAL4965468.1"/>
    </source>
</evidence>
<feature type="compositionally biased region" description="Gly residues" evidence="1">
    <location>
        <begin position="85"/>
        <end position="102"/>
    </location>
</feature>
<dbReference type="Proteomes" id="UP001497457">
    <property type="component" value="Chromosome 19rd"/>
</dbReference>